<dbReference type="CDD" id="cd03529">
    <property type="entry name" value="Rieske_NirD"/>
    <property type="match status" value="1"/>
</dbReference>
<evidence type="ECO:0000259" key="3">
    <source>
        <dbReference type="Pfam" id="PF13806"/>
    </source>
</evidence>
<gene>
    <name evidence="4" type="ORF">C5746_03445</name>
</gene>
<keyword evidence="2" id="KW-0534">Nitrate assimilation</keyword>
<dbReference type="Pfam" id="PF13806">
    <property type="entry name" value="Rieske_2"/>
    <property type="match status" value="1"/>
</dbReference>
<protein>
    <submittedName>
        <fullName evidence="4">Nitrite reductase small subunit</fullName>
    </submittedName>
</protein>
<reference evidence="4 5" key="1">
    <citation type="journal article" date="2018" name="Front. Microbiol.">
        <title>Genome Sequencing of Streptomyces atratus SCSIOZH16 and Activation Production of Nocardamine via Metabolic Engineering.</title>
        <authorList>
            <person name="Li Y."/>
            <person name="Zhang C."/>
            <person name="Liu C."/>
            <person name="Ju J."/>
            <person name="Ma J."/>
        </authorList>
    </citation>
    <scope>NUCLEOTIDE SEQUENCE [LARGE SCALE GENOMIC DNA]</scope>
    <source>
        <strain evidence="4 5">SCSIO_ZH16</strain>
    </source>
</reference>
<evidence type="ECO:0000256" key="1">
    <source>
        <dbReference type="ARBA" id="ARBA00023002"/>
    </source>
</evidence>
<dbReference type="GO" id="GO:0008942">
    <property type="term" value="F:nitrite reductase [NAD(P)H] activity"/>
    <property type="evidence" value="ECO:0007669"/>
    <property type="project" value="InterPro"/>
</dbReference>
<dbReference type="PANTHER" id="PTHR40562">
    <property type="match status" value="1"/>
</dbReference>
<dbReference type="PROSITE" id="PS51300">
    <property type="entry name" value="NIRD"/>
    <property type="match status" value="1"/>
</dbReference>
<dbReference type="EMBL" id="CP027306">
    <property type="protein sequence ID" value="AXE76176.1"/>
    <property type="molecule type" value="Genomic_DNA"/>
</dbReference>
<evidence type="ECO:0000313" key="4">
    <source>
        <dbReference type="EMBL" id="AXE76176.1"/>
    </source>
</evidence>
<dbReference type="GO" id="GO:0051537">
    <property type="term" value="F:2 iron, 2 sulfur cluster binding"/>
    <property type="evidence" value="ECO:0007669"/>
    <property type="project" value="InterPro"/>
</dbReference>
<evidence type="ECO:0000313" key="5">
    <source>
        <dbReference type="Proteomes" id="UP000252698"/>
    </source>
</evidence>
<dbReference type="InterPro" id="IPR012748">
    <property type="entry name" value="Rieske-like_NirD"/>
</dbReference>
<dbReference type="SUPFAM" id="SSF50022">
    <property type="entry name" value="ISP domain"/>
    <property type="match status" value="1"/>
</dbReference>
<dbReference type="Proteomes" id="UP000252698">
    <property type="component" value="Chromosome"/>
</dbReference>
<name>A0A2Z5J759_STRAR</name>
<keyword evidence="1" id="KW-0560">Oxidoreductase</keyword>
<proteinExistence type="predicted"/>
<dbReference type="InterPro" id="IPR036922">
    <property type="entry name" value="Rieske_2Fe-2S_sf"/>
</dbReference>
<dbReference type="PANTHER" id="PTHR40562:SF1">
    <property type="entry name" value="NITRITE REDUCTASE (NADH) SMALL SUBUNIT"/>
    <property type="match status" value="1"/>
</dbReference>
<dbReference type="GeneID" id="95517612"/>
<dbReference type="GO" id="GO:0042128">
    <property type="term" value="P:nitrate assimilation"/>
    <property type="evidence" value="ECO:0007669"/>
    <property type="project" value="UniProtKB-KW"/>
</dbReference>
<evidence type="ECO:0000256" key="2">
    <source>
        <dbReference type="ARBA" id="ARBA00023063"/>
    </source>
</evidence>
<dbReference type="KEGG" id="sata:C5746_03445"/>
<dbReference type="Gene3D" id="2.102.10.10">
    <property type="entry name" value="Rieske [2Fe-2S] iron-sulphur domain"/>
    <property type="match status" value="1"/>
</dbReference>
<organism evidence="4 5">
    <name type="scientific">Streptomyces atratus</name>
    <dbReference type="NCBI Taxonomy" id="1893"/>
    <lineage>
        <taxon>Bacteria</taxon>
        <taxon>Bacillati</taxon>
        <taxon>Actinomycetota</taxon>
        <taxon>Actinomycetes</taxon>
        <taxon>Kitasatosporales</taxon>
        <taxon>Streptomycetaceae</taxon>
        <taxon>Streptomyces</taxon>
    </lineage>
</organism>
<dbReference type="InterPro" id="IPR017881">
    <property type="entry name" value="NirD"/>
</dbReference>
<dbReference type="AlphaFoldDB" id="A0A2Z5J759"/>
<dbReference type="RefSeq" id="WP_114242840.1">
    <property type="nucleotide sequence ID" value="NZ_CP027306.1"/>
</dbReference>
<accession>A0A2Z5J759</accession>
<sequence>MSEANLPENAEHTVEIDDGRAWTPVCRYQDLLPGRGVAVLVGPQDEQVAVFRERGGAVHALANRDPFSGAHVISRGLLGSRGSVPVVISPMLKQAFDLRTGRCLDEDHAPDGSTAHLSVWPVRMVAATPAEVCR</sequence>
<feature type="domain" description="Rieske-like [2Fe-2S]" evidence="3">
    <location>
        <begin position="22"/>
        <end position="125"/>
    </location>
</feature>